<keyword evidence="2" id="KW-1185">Reference proteome</keyword>
<dbReference type="GO" id="GO:0016787">
    <property type="term" value="F:hydrolase activity"/>
    <property type="evidence" value="ECO:0007669"/>
    <property type="project" value="InterPro"/>
</dbReference>
<protein>
    <recommendedName>
        <fullName evidence="3">Esterase</fullName>
    </recommendedName>
</protein>
<name>A0A7W6FRA0_9SPHN</name>
<dbReference type="RefSeq" id="WP_188073002.1">
    <property type="nucleotide sequence ID" value="NZ_BSPS01000021.1"/>
</dbReference>
<dbReference type="Pfam" id="PF06821">
    <property type="entry name" value="Ser_hydrolase"/>
    <property type="match status" value="1"/>
</dbReference>
<comment type="caution">
    <text evidence="1">The sequence shown here is derived from an EMBL/GenBank/DDBJ whole genome shotgun (WGS) entry which is preliminary data.</text>
</comment>
<sequence length="221" mass="23837">MHISTLFTPHDEGGDAPHILTVPGLNNSGPDHWQSLWEEALPNCRRVNLGSWEKPDPDLWPDRLNAAIAQAEAPVFLVAHSLGCHAVARWAQQQKPGFGGPVAGALLVAPPELDHAAIDPRLTPFAPAARGILPFPSILAASRNDPYIDLQRARRLAFFWGSDFADAGEIGHINAESGIGSWDFGLYLLRRLVRRARIGAARANSGIFAPSAPLSPLALSF</sequence>
<evidence type="ECO:0008006" key="3">
    <source>
        <dbReference type="Google" id="ProtNLM"/>
    </source>
</evidence>
<gene>
    <name evidence="1" type="ORF">GGR43_003238</name>
</gene>
<dbReference type="Gene3D" id="3.40.50.1820">
    <property type="entry name" value="alpha/beta hydrolase"/>
    <property type="match status" value="1"/>
</dbReference>
<dbReference type="SUPFAM" id="SSF53474">
    <property type="entry name" value="alpha/beta-Hydrolases"/>
    <property type="match status" value="1"/>
</dbReference>
<evidence type="ECO:0000313" key="2">
    <source>
        <dbReference type="Proteomes" id="UP000571950"/>
    </source>
</evidence>
<accession>A0A7W6FRA0</accession>
<dbReference type="Proteomes" id="UP000571950">
    <property type="component" value="Unassembled WGS sequence"/>
</dbReference>
<organism evidence="1 2">
    <name type="scientific">Sphingobium jiangsuense</name>
    <dbReference type="NCBI Taxonomy" id="870476"/>
    <lineage>
        <taxon>Bacteria</taxon>
        <taxon>Pseudomonadati</taxon>
        <taxon>Pseudomonadota</taxon>
        <taxon>Alphaproteobacteria</taxon>
        <taxon>Sphingomonadales</taxon>
        <taxon>Sphingomonadaceae</taxon>
        <taxon>Sphingobium</taxon>
    </lineage>
</organism>
<proteinExistence type="predicted"/>
<dbReference type="EMBL" id="JACIDT010000012">
    <property type="protein sequence ID" value="MBB3927507.1"/>
    <property type="molecule type" value="Genomic_DNA"/>
</dbReference>
<evidence type="ECO:0000313" key="1">
    <source>
        <dbReference type="EMBL" id="MBB3927507.1"/>
    </source>
</evidence>
<reference evidence="1 2" key="1">
    <citation type="submission" date="2020-08" db="EMBL/GenBank/DDBJ databases">
        <title>Genomic Encyclopedia of Type Strains, Phase IV (KMG-IV): sequencing the most valuable type-strain genomes for metagenomic binning, comparative biology and taxonomic classification.</title>
        <authorList>
            <person name="Goeker M."/>
        </authorList>
    </citation>
    <scope>NUCLEOTIDE SEQUENCE [LARGE SCALE GENOMIC DNA]</scope>
    <source>
        <strain evidence="1 2">DSM 26189</strain>
    </source>
</reference>
<dbReference type="InterPro" id="IPR010662">
    <property type="entry name" value="RBBP9/YdeN"/>
</dbReference>
<dbReference type="InterPro" id="IPR029058">
    <property type="entry name" value="AB_hydrolase_fold"/>
</dbReference>
<dbReference type="AlphaFoldDB" id="A0A7W6FRA0"/>